<accession>A0A6L2Q8U5</accession>
<reference evidence="4" key="1">
    <citation type="submission" date="2020-01" db="EMBL/GenBank/DDBJ databases">
        <title>Draft genome sequence of the Termite Coptotermes fromosanus.</title>
        <authorList>
            <person name="Itakura S."/>
            <person name="Yosikawa Y."/>
            <person name="Umezawa K."/>
        </authorList>
    </citation>
    <scope>NUCLEOTIDE SEQUENCE [LARGE SCALE GENOMIC DNA]</scope>
</reference>
<evidence type="ECO:0000313" key="4">
    <source>
        <dbReference type="Proteomes" id="UP000502823"/>
    </source>
</evidence>
<dbReference type="OrthoDB" id="8195553at2759"/>
<dbReference type="EMBL" id="BLKM01003054">
    <property type="protein sequence ID" value="GFG41056.1"/>
    <property type="molecule type" value="Genomic_DNA"/>
</dbReference>
<feature type="domain" description="RAD51 interacting motif" evidence="2">
    <location>
        <begin position="1127"/>
        <end position="1145"/>
    </location>
</feature>
<name>A0A6L2Q8U5_COPFO</name>
<dbReference type="InParanoid" id="A0A6L2Q8U5"/>
<gene>
    <name evidence="3" type="ORF">Cfor_04532</name>
</gene>
<evidence type="ECO:0000259" key="2">
    <source>
        <dbReference type="Pfam" id="PF15696"/>
    </source>
</evidence>
<comment type="caution">
    <text evidence="3">The sequence shown here is derived from an EMBL/GenBank/DDBJ whole genome shotgun (WGS) entry which is preliminary data.</text>
</comment>
<proteinExistence type="predicted"/>
<feature type="region of interest" description="Disordered" evidence="1">
    <location>
        <begin position="1012"/>
        <end position="1033"/>
    </location>
</feature>
<sequence>MNNGNLDVHDRAYDCICAQSDVNLNTKTPVFVYEKHDQQHVLMGHELTNNSDCQETLNDEDGCSKKDRISKTSTSVSSPSLIVSPCCSVKNIWYIFAPSWEQGAKIHDTVHAEIIHSGINCNPVISSVPDNTAAVLKNPVDVSERKLSLTGIQTDPHVCDKFQLDVRTLEKELVFVLQTSEISIRRNSFLLNTADVGRSSSDVFPDYVRHTLMKTDTNISAGSKFLENCSSAINVQYVSDSGSCDTHILPDISNTSEVSASENCCVQSEAHGMLAIRLDVVNDHHTNFIQDRICKIMRESDFSVSQQRKSLQTVNTLWSALPIIFHIPLYMSYISCFNTSYSWQEADKNKKLETYSALCKSSHIQTAIIKHSNSNSIQKLSIQLGDCISYNESSRHINSLEIMEIFDGRKVICEDVPLQSSTVLQKGSVRADQVSAYSEQHSLHSDRNKPANVIMQMKLMAADSVYDLRDCTRDSSVATVNGFTAHAIMKCQKVRSLSQPSLPTYLLHDSTDDEQFSENSDGESDCLSETFREYENIYQENISEFLAANGKSKHMEMPCNAINVAAHETADCNQNVYTLQSYDMYDTAVTEFKADKSLTELYNKPQKLHMKGDKLRFCEESQLSCPLSLEIDTGTNDHVVPFGTIQDTNILEGEDRNILQMESEISQNIIVIENGVNERAYPNNDKQQLFISVSHSQMLRGGKVILGRNVQCNVYNLPDIADSWNSLCTKTCSEEAETAMLSECRSNFARGANMQCKVCTGTWVSDTNECKIRKEITTTQTHEPREKMCDFTVSHSRTGNRCDPGTVRDNICSQEYITVKEPRIFTRPVSANMCSNANYISYQNLPDQNHIVLPNSDPEPVSNSCKNSCDQKQPVSCPCVENGHSHTQMPEVHNKSPGNTVNSCIDIAIKKYDTDIPRKLCYAEVKPTEDVAVQTNIRSLISLRNQNGCFVCFSNNHFNSNGFKTGTHHNLASKRNFEALDLESVSLKKKPRYDTLKSIYLESDISELPVNLKSKSENSETIEGSFPDNANEESDFQSVGHLDGLQDTSIMDIQNSVDSDQKVPDVGKDIYWMEDVINEKELYERDQIMKAPSKCEHLFEWHSQYQFPKASKNKTKEMAHQSYTPVKRSIRVGLSRRARPVPLHPHYPRQ</sequence>
<dbReference type="AlphaFoldDB" id="A0A6L2Q8U5"/>
<evidence type="ECO:0000313" key="3">
    <source>
        <dbReference type="EMBL" id="GFG41056.1"/>
    </source>
</evidence>
<protein>
    <recommendedName>
        <fullName evidence="2">RAD51 interacting motif domain-containing protein</fullName>
    </recommendedName>
</protein>
<dbReference type="Pfam" id="PF15696">
    <property type="entry name" value="RAD51_interact"/>
    <property type="match status" value="1"/>
</dbReference>
<organism evidence="3 4">
    <name type="scientific">Coptotermes formosanus</name>
    <name type="common">Formosan subterranean termite</name>
    <dbReference type="NCBI Taxonomy" id="36987"/>
    <lineage>
        <taxon>Eukaryota</taxon>
        <taxon>Metazoa</taxon>
        <taxon>Ecdysozoa</taxon>
        <taxon>Arthropoda</taxon>
        <taxon>Hexapoda</taxon>
        <taxon>Insecta</taxon>
        <taxon>Pterygota</taxon>
        <taxon>Neoptera</taxon>
        <taxon>Polyneoptera</taxon>
        <taxon>Dictyoptera</taxon>
        <taxon>Blattodea</taxon>
        <taxon>Blattoidea</taxon>
        <taxon>Termitoidae</taxon>
        <taxon>Rhinotermitidae</taxon>
        <taxon>Coptotermes</taxon>
    </lineage>
</organism>
<evidence type="ECO:0000256" key="1">
    <source>
        <dbReference type="SAM" id="MobiDB-lite"/>
    </source>
</evidence>
<dbReference type="Proteomes" id="UP000502823">
    <property type="component" value="Unassembled WGS sequence"/>
</dbReference>
<dbReference type="InterPro" id="IPR031419">
    <property type="entry name" value="RAD51_interact"/>
</dbReference>
<keyword evidence="4" id="KW-1185">Reference proteome</keyword>